<sequence length="456" mass="47568">MASISSLGVGSGLDLSGLLDQLRSAEREKLQPIVTQQSDEKAKISAFGRLQTALDGFQDAVAKLNDASLYSSLSTSVQGEGVMATAGADASPGRYEVSVTQSARGGSLATSRIDDINLEDPLTDAGAQLTLTFGDGSTMPIDLAADSTLGDIRDTINATPDTGVTASIINDGTGNRLVLASSETGEAAAITDMTFTGLSVGATLAKDADTLRAGRDAELEINGIAITSPSNRVEGAIQGITLDLDDSASGQTSTVVVERDSDSLREAVTGFVSAYNEMKSTVGRMTAVTGDADTAGELVGDRTVRTIQTRLSRDLGESVLGGELELMSQVGISLTPNGRLELDQAKLDEAIAGNPQGVAGFFAGDSEAAGMAGRLSGTLEQVLGDSGMLKRSIESSETRIDNLGDRYARTERSIESTIDRYRTQFGQLDSMLAQMNSMSDYLTQQFSALDAQLGRK</sequence>
<evidence type="ECO:0000256" key="2">
    <source>
        <dbReference type="ARBA" id="ARBA00011255"/>
    </source>
</evidence>
<dbReference type="Proteomes" id="UP000235547">
    <property type="component" value="Unassembled WGS sequence"/>
</dbReference>
<dbReference type="InterPro" id="IPR010810">
    <property type="entry name" value="Flagellin_hook_IN_motif"/>
</dbReference>
<keyword evidence="3" id="KW-0175">Coiled coil</keyword>
<evidence type="ECO:0000256" key="3">
    <source>
        <dbReference type="ARBA" id="ARBA00023054"/>
    </source>
</evidence>
<dbReference type="GO" id="GO:0009421">
    <property type="term" value="C:bacterial-type flagellum filament cap"/>
    <property type="evidence" value="ECO:0007669"/>
    <property type="project" value="InterPro"/>
</dbReference>
<dbReference type="InterPro" id="IPR010809">
    <property type="entry name" value="FliD_C"/>
</dbReference>
<dbReference type="AlphaFoldDB" id="A0A2N7UNS9"/>
<dbReference type="PANTHER" id="PTHR30288:SF0">
    <property type="entry name" value="FLAGELLAR HOOK-ASSOCIATED PROTEIN 2"/>
    <property type="match status" value="1"/>
</dbReference>
<dbReference type="Pfam" id="PF02465">
    <property type="entry name" value="FliD_N"/>
    <property type="match status" value="1"/>
</dbReference>
<comment type="caution">
    <text evidence="8">The sequence shown here is derived from an EMBL/GenBank/DDBJ whole genome shotgun (WGS) entry which is preliminary data.</text>
</comment>
<accession>A0A2N7UNS9</accession>
<feature type="domain" description="Flagellar hook-associated protein 2 C-terminal" evidence="7">
    <location>
        <begin position="214"/>
        <end position="437"/>
    </location>
</feature>
<dbReference type="RefSeq" id="WP_102586764.1">
    <property type="nucleotide sequence ID" value="NZ_BNAE01000002.1"/>
</dbReference>
<keyword evidence="8" id="KW-0966">Cell projection</keyword>
<dbReference type="InterPro" id="IPR040026">
    <property type="entry name" value="FliD"/>
</dbReference>
<dbReference type="GO" id="GO:0071973">
    <property type="term" value="P:bacterial-type flagellum-dependent cell motility"/>
    <property type="evidence" value="ECO:0007669"/>
    <property type="project" value="TreeGrafter"/>
</dbReference>
<name>A0A2N7UNS9_9GAMM</name>
<dbReference type="GO" id="GO:0005576">
    <property type="term" value="C:extracellular region"/>
    <property type="evidence" value="ECO:0007669"/>
    <property type="project" value="UniProtKB-SubCell"/>
</dbReference>
<evidence type="ECO:0000256" key="4">
    <source>
        <dbReference type="ARBA" id="ARBA00023143"/>
    </source>
</evidence>
<organism evidence="8 9">
    <name type="scientific">Halomonas urumqiensis</name>
    <dbReference type="NCBI Taxonomy" id="1684789"/>
    <lineage>
        <taxon>Bacteria</taxon>
        <taxon>Pseudomonadati</taxon>
        <taxon>Pseudomonadota</taxon>
        <taxon>Gammaproteobacteria</taxon>
        <taxon>Oceanospirillales</taxon>
        <taxon>Halomonadaceae</taxon>
        <taxon>Halomonas</taxon>
    </lineage>
</organism>
<dbReference type="OrthoDB" id="5980200at2"/>
<comment type="subcellular location">
    <subcellularLocation>
        <location evidence="5">Secreted</location>
    </subcellularLocation>
    <subcellularLocation>
        <location evidence="5">Bacterial flagellum</location>
    </subcellularLocation>
</comment>
<keyword evidence="4 5" id="KW-0975">Bacterial flagellum</keyword>
<comment type="similarity">
    <text evidence="1 5">Belongs to the FliD family.</text>
</comment>
<evidence type="ECO:0000256" key="5">
    <source>
        <dbReference type="RuleBase" id="RU362066"/>
    </source>
</evidence>
<dbReference type="GO" id="GO:0009424">
    <property type="term" value="C:bacterial-type flagellum hook"/>
    <property type="evidence" value="ECO:0007669"/>
    <property type="project" value="UniProtKB-UniRule"/>
</dbReference>
<feature type="domain" description="Flagellar hook-associated protein 2 N-terminal" evidence="6">
    <location>
        <begin position="11"/>
        <end position="104"/>
    </location>
</feature>
<keyword evidence="8" id="KW-0282">Flagellum</keyword>
<comment type="function">
    <text evidence="5">Required for morphogenesis and for the elongation of the flagellar filament by facilitating polymerization of the flagellin monomers at the tip of growing filament. Forms a capping structure, which prevents flagellin subunits (transported through the central channel of the flagellum) from leaking out without polymerization at the distal end.</text>
</comment>
<evidence type="ECO:0000259" key="7">
    <source>
        <dbReference type="Pfam" id="PF07195"/>
    </source>
</evidence>
<dbReference type="Pfam" id="PF07195">
    <property type="entry name" value="FliD_C"/>
    <property type="match status" value="1"/>
</dbReference>
<protein>
    <recommendedName>
        <fullName evidence="5">Flagellar hook-associated protein 2</fullName>
        <shortName evidence="5">HAP2</shortName>
    </recommendedName>
    <alternativeName>
        <fullName evidence="5">Flagellar cap protein</fullName>
    </alternativeName>
</protein>
<evidence type="ECO:0000256" key="1">
    <source>
        <dbReference type="ARBA" id="ARBA00009764"/>
    </source>
</evidence>
<dbReference type="EMBL" id="PNRG01000005">
    <property type="protein sequence ID" value="PMR82094.1"/>
    <property type="molecule type" value="Genomic_DNA"/>
</dbReference>
<evidence type="ECO:0000313" key="9">
    <source>
        <dbReference type="Proteomes" id="UP000235547"/>
    </source>
</evidence>
<dbReference type="InterPro" id="IPR003481">
    <property type="entry name" value="FliD_N"/>
</dbReference>
<reference evidence="8 9" key="1">
    <citation type="submission" date="2018-01" db="EMBL/GenBank/DDBJ databases">
        <title>Halomonas endophytica sp. nov., isolated from storage liquid in the stems of Populus euphratica.</title>
        <authorList>
            <person name="Chen C."/>
        </authorList>
    </citation>
    <scope>NUCLEOTIDE SEQUENCE [LARGE SCALE GENOMIC DNA]</scope>
    <source>
        <strain evidence="8 9">BZ-SZ-XJ27</strain>
    </source>
</reference>
<proteinExistence type="inferred from homology"/>
<dbReference type="GO" id="GO:0007155">
    <property type="term" value="P:cell adhesion"/>
    <property type="evidence" value="ECO:0007669"/>
    <property type="project" value="InterPro"/>
</dbReference>
<keyword evidence="9" id="KW-1185">Reference proteome</keyword>
<gene>
    <name evidence="8" type="ORF">C1H70_02510</name>
</gene>
<comment type="subunit">
    <text evidence="2 5">Homopentamer.</text>
</comment>
<dbReference type="PANTHER" id="PTHR30288">
    <property type="entry name" value="FLAGELLAR CAP/ASSEMBLY PROTEIN FLID"/>
    <property type="match status" value="1"/>
</dbReference>
<keyword evidence="5" id="KW-0964">Secreted</keyword>
<evidence type="ECO:0000313" key="8">
    <source>
        <dbReference type="EMBL" id="PMR82094.1"/>
    </source>
</evidence>
<dbReference type="Pfam" id="PF07196">
    <property type="entry name" value="Flagellin_IN"/>
    <property type="match status" value="1"/>
</dbReference>
<evidence type="ECO:0000259" key="6">
    <source>
        <dbReference type="Pfam" id="PF02465"/>
    </source>
</evidence>
<keyword evidence="8" id="KW-0969">Cilium</keyword>